<name>A0A081BLS5_9BACT</name>
<dbReference type="Gene3D" id="3.40.50.2000">
    <property type="entry name" value="Glycogen Phosphorylase B"/>
    <property type="match status" value="2"/>
</dbReference>
<dbReference type="InterPro" id="IPR050194">
    <property type="entry name" value="Glycosyltransferase_grp1"/>
</dbReference>
<dbReference type="GO" id="GO:0016757">
    <property type="term" value="F:glycosyltransferase activity"/>
    <property type="evidence" value="ECO:0007669"/>
    <property type="project" value="TreeGrafter"/>
</dbReference>
<dbReference type="PANTHER" id="PTHR45947">
    <property type="entry name" value="SULFOQUINOVOSYL TRANSFERASE SQD2"/>
    <property type="match status" value="1"/>
</dbReference>
<dbReference type="CDD" id="cd03801">
    <property type="entry name" value="GT4_PimA-like"/>
    <property type="match status" value="1"/>
</dbReference>
<dbReference type="HOGENOM" id="CLU_009583_37_1_0"/>
<dbReference type="EMBL" id="DF820457">
    <property type="protein sequence ID" value="GAK51341.1"/>
    <property type="molecule type" value="Genomic_DNA"/>
</dbReference>
<evidence type="ECO:0000313" key="2">
    <source>
        <dbReference type="Proteomes" id="UP000030700"/>
    </source>
</evidence>
<dbReference type="Pfam" id="PF13692">
    <property type="entry name" value="Glyco_trans_1_4"/>
    <property type="match status" value="1"/>
</dbReference>
<keyword evidence="1" id="KW-0808">Transferase</keyword>
<dbReference type="STRING" id="1499966.U14_02584"/>
<evidence type="ECO:0000313" key="1">
    <source>
        <dbReference type="EMBL" id="GAK51341.1"/>
    </source>
</evidence>
<dbReference type="SUPFAM" id="SSF53756">
    <property type="entry name" value="UDP-Glycosyltransferase/glycogen phosphorylase"/>
    <property type="match status" value="1"/>
</dbReference>
<organism evidence="1">
    <name type="scientific">Candidatus Moduliflexus flocculans</name>
    <dbReference type="NCBI Taxonomy" id="1499966"/>
    <lineage>
        <taxon>Bacteria</taxon>
        <taxon>Candidatus Moduliflexota</taxon>
        <taxon>Candidatus Moduliflexia</taxon>
        <taxon>Candidatus Moduliflexales</taxon>
        <taxon>Candidatus Moduliflexaceae</taxon>
    </lineage>
</organism>
<dbReference type="Proteomes" id="UP000030700">
    <property type="component" value="Unassembled WGS sequence"/>
</dbReference>
<dbReference type="PANTHER" id="PTHR45947:SF3">
    <property type="entry name" value="SULFOQUINOVOSYL TRANSFERASE SQD2"/>
    <property type="match status" value="1"/>
</dbReference>
<gene>
    <name evidence="1" type="ORF">U14_02584</name>
</gene>
<protein>
    <submittedName>
        <fullName evidence="1">Glycosyl transferase</fullName>
    </submittedName>
</protein>
<accession>A0A081BLS5</accession>
<sequence>MNPQVIFSVGVPIPGEGMGNHAYYLAAGLHRYDMLQRAFVMQYRGERPFSSAIRTAYWTERVAYRLARYTRANQYVLRDNLFDFWVARHLDRANIFYGWTHHALYSLKQAQRRGMITVLERANAHPLTTIRLLEAEYKRRGAAQPVYHPQILNKQLKELEIADYIGVTSEWTRQSLLENGIAEHRILLTPLGVDVERFVPADDVNDDIFRVLYVGQLRLRKGVQYLLEAWDALRLEKAELLLVGDVVPEFEPILRQYLPRNSTITLLGHAGDAVRVYQQASVCVLPTLEDGFGLVVLEAMACGVPVIVTNQTGAKDCVRSVIDGFILPAADSKRLAEALEYCAHHREQLAQMGRQARQQAEQFSWARYQDGVASHLKRLT</sequence>
<proteinExistence type="predicted"/>
<dbReference type="AlphaFoldDB" id="A0A081BLS5"/>
<keyword evidence="2" id="KW-1185">Reference proteome</keyword>
<reference evidence="1" key="1">
    <citation type="journal article" date="2015" name="PeerJ">
        <title>First genomic representation of candidate bacterial phylum KSB3 points to enhanced environmental sensing as a trigger of wastewater bulking.</title>
        <authorList>
            <person name="Sekiguchi Y."/>
            <person name="Ohashi A."/>
            <person name="Parks D.H."/>
            <person name="Yamauchi T."/>
            <person name="Tyson G.W."/>
            <person name="Hugenholtz P."/>
        </authorList>
    </citation>
    <scope>NUCLEOTIDE SEQUENCE [LARGE SCALE GENOMIC DNA]</scope>
</reference>